<accession>A0A1E1KKC1</accession>
<evidence type="ECO:0008006" key="4">
    <source>
        <dbReference type="Google" id="ProtNLM"/>
    </source>
</evidence>
<feature type="compositionally biased region" description="Basic and acidic residues" evidence="1">
    <location>
        <begin position="33"/>
        <end position="42"/>
    </location>
</feature>
<evidence type="ECO:0000313" key="3">
    <source>
        <dbReference type="Proteomes" id="UP000178912"/>
    </source>
</evidence>
<proteinExistence type="predicted"/>
<dbReference type="AlphaFoldDB" id="A0A1E1KKC1"/>
<dbReference type="Proteomes" id="UP000178912">
    <property type="component" value="Unassembled WGS sequence"/>
</dbReference>
<feature type="region of interest" description="Disordered" evidence="1">
    <location>
        <begin position="1"/>
        <end position="42"/>
    </location>
</feature>
<sequence length="410" mass="45793">MGKHGKAVKDGGRMVRDDSESLHNGGSKKKTTKTKEKPTAKTVKIEESQEVLDSLKLQQLALNIFKDTFPDVLASETLQSLLQEVKGCLYARDFERAFSRKDYLEAYSVRWSPSRALCYQAVLIDLQQHLSEVFPARRNGKPRNSGGLHAMSFGGGAAEVVAFGAFLRHLHDFTQDQRAQDVDVRLDSLTITDQSSETEPLQDNASSTDHEIDLVLVDSADWKDVSIKLTSGLTAIPTLSKYANAAARESNFPLLDVGSLKTSFIMKNCLEMDRQQLLSLNAGKKTLITLLFTLNELYTASISRTTQFLLNLTASAEPGTLLLVVDSPGSYSETTFGPAGDTETPNKYPMKWLLEHALLATETPDGQENSVALWEKIVSDDSRWFRIHETLRYPIAIENMRYQIHLYRKV</sequence>
<evidence type="ECO:0000313" key="2">
    <source>
        <dbReference type="EMBL" id="CZS98485.1"/>
    </source>
</evidence>
<dbReference type="Pfam" id="PF11312">
    <property type="entry name" value="Methyltransf_34"/>
    <property type="match status" value="1"/>
</dbReference>
<keyword evidence="3" id="KW-1185">Reference proteome</keyword>
<evidence type="ECO:0000256" key="1">
    <source>
        <dbReference type="SAM" id="MobiDB-lite"/>
    </source>
</evidence>
<reference evidence="3" key="1">
    <citation type="submission" date="2016-03" db="EMBL/GenBank/DDBJ databases">
        <authorList>
            <person name="Guldener U."/>
        </authorList>
    </citation>
    <scope>NUCLEOTIDE SEQUENCE [LARGE SCALE GENOMIC DNA]</scope>
    <source>
        <strain evidence="3">04CH-RAC-A.6.1</strain>
    </source>
</reference>
<protein>
    <recommendedName>
        <fullName evidence="4">25S rRNA (Uridine(2843)-N(3))-methyltransferase</fullName>
    </recommendedName>
</protein>
<name>A0A1E1KKC1_9HELO</name>
<feature type="compositionally biased region" description="Basic and acidic residues" evidence="1">
    <location>
        <begin position="7"/>
        <end position="21"/>
    </location>
</feature>
<dbReference type="InterPro" id="IPR021463">
    <property type="entry name" value="Methyltransf_34"/>
</dbReference>
<organism evidence="2 3">
    <name type="scientific">Rhynchosporium agropyri</name>
    <dbReference type="NCBI Taxonomy" id="914238"/>
    <lineage>
        <taxon>Eukaryota</taxon>
        <taxon>Fungi</taxon>
        <taxon>Dikarya</taxon>
        <taxon>Ascomycota</taxon>
        <taxon>Pezizomycotina</taxon>
        <taxon>Leotiomycetes</taxon>
        <taxon>Helotiales</taxon>
        <taxon>Ploettnerulaceae</taxon>
        <taxon>Rhynchosporium</taxon>
    </lineage>
</organism>
<dbReference type="EMBL" id="FJUX01000037">
    <property type="protein sequence ID" value="CZS98485.1"/>
    <property type="molecule type" value="Genomic_DNA"/>
</dbReference>
<gene>
    <name evidence="2" type="ORF">RAG0_07201</name>
</gene>
<dbReference type="OrthoDB" id="6419443at2759"/>